<dbReference type="SUPFAM" id="SSF51445">
    <property type="entry name" value="(Trans)glycosidases"/>
    <property type="match status" value="1"/>
</dbReference>
<evidence type="ECO:0000256" key="3">
    <source>
        <dbReference type="ARBA" id="ARBA00023277"/>
    </source>
</evidence>
<dbReference type="AlphaFoldDB" id="A0A840NEN9"/>
<dbReference type="PANTHER" id="PTHR42715:SF10">
    <property type="entry name" value="BETA-GLUCOSIDASE"/>
    <property type="match status" value="1"/>
</dbReference>
<dbReference type="GO" id="GO:0005975">
    <property type="term" value="P:carbohydrate metabolic process"/>
    <property type="evidence" value="ECO:0007669"/>
    <property type="project" value="InterPro"/>
</dbReference>
<organism evidence="8 9">
    <name type="scientific">Saccharopolyspora gloriosae</name>
    <dbReference type="NCBI Taxonomy" id="455344"/>
    <lineage>
        <taxon>Bacteria</taxon>
        <taxon>Bacillati</taxon>
        <taxon>Actinomycetota</taxon>
        <taxon>Actinomycetes</taxon>
        <taxon>Pseudonocardiales</taxon>
        <taxon>Pseudonocardiaceae</taxon>
        <taxon>Saccharopolyspora</taxon>
    </lineage>
</organism>
<dbReference type="FunFam" id="2.60.40.10:FF:000495">
    <property type="entry name" value="Periplasmic beta-glucosidase"/>
    <property type="match status" value="1"/>
</dbReference>
<dbReference type="Gene3D" id="3.40.50.1700">
    <property type="entry name" value="Glycoside hydrolase family 3 C-terminal domain"/>
    <property type="match status" value="1"/>
</dbReference>
<protein>
    <recommendedName>
        <fullName evidence="5">Exo-alpha-(1-&gt;6)-L-arabinopyranosidase</fullName>
    </recommendedName>
</protein>
<evidence type="ECO:0000259" key="7">
    <source>
        <dbReference type="SMART" id="SM01217"/>
    </source>
</evidence>
<comment type="caution">
    <text evidence="8">The sequence shown here is derived from an EMBL/GenBank/DDBJ whole genome shotgun (WGS) entry which is preliminary data.</text>
</comment>
<dbReference type="InterPro" id="IPR001764">
    <property type="entry name" value="Glyco_hydro_3_N"/>
</dbReference>
<sequence>MATTPETAADGTWDVPALLRSLTIEQKAALLDGADFWTTEPLREHGVPSIMLTDGPHGLRKQRAGGDHLGLADSVPATCFPTASGLASSWNTDLLDEVGRALGAECRAEDVAVLLGPGVNMKRTPLCGRNFEYFAEDPLLAGHLAAALVRGVQSQGVGTSVKHFAVNNQETERLTISAEVDERTLREIYLPAFEHVVREARPWTVMCSYNRINGVYASENRWLLTELLRDEWGFDGLVVSDWGAVNARDESLAAGLDLEMPSSGGAGAEVIVAAHRAGTLRGQDIDVAAGRVLRLVERATSAPGAAGFDPDEHHALAKRAAIESAVLLKNDSGVLPLRPESTTVAVLGELARTPRYQGAGSSQVRPTRLDDALSALETAGFAELRFAPGYEVEADAPDPGLAAEAVRRAAESDVAVLFLGLPPSAESEGYDRDHLSLPANQLDLLREVAAVNEHVVVVLAGGSVVTVDEWQRHATAILQGWLPGQAGGGALADLLTGAANPSGRLAETIPVRGAHAPAAGGFAGEHGAVRYGEGLLIGYRWYDAHELPVSHAFGEGLSYTTFDYTDLDVSVLEDGPRPKVGVSLTVTNTGSRAGQEVVQLYVADPECSVSRPEQELKAFAKVALEPGGSTRVALELDQRAFAYWHGPLGRWVVEGGEFELRAASSSRSTRLSAVVELAGEPIRSPLAPESELGAWLDDPVASRLLGEALAAGPMGELAADPQHVRMMRSFPASRLARFPGVAITHAQLREWAEQANRARR</sequence>
<dbReference type="InterPro" id="IPR017853">
    <property type="entry name" value="GH"/>
</dbReference>
<evidence type="ECO:0000256" key="2">
    <source>
        <dbReference type="ARBA" id="ARBA00022801"/>
    </source>
</evidence>
<dbReference type="Proteomes" id="UP000580474">
    <property type="component" value="Unassembled WGS sequence"/>
</dbReference>
<dbReference type="Pfam" id="PF14310">
    <property type="entry name" value="Fn3-like"/>
    <property type="match status" value="1"/>
</dbReference>
<dbReference type="InterPro" id="IPR050288">
    <property type="entry name" value="Cellulose_deg_GH3"/>
</dbReference>
<dbReference type="InterPro" id="IPR036962">
    <property type="entry name" value="Glyco_hydro_3_N_sf"/>
</dbReference>
<dbReference type="GO" id="GO:0008422">
    <property type="term" value="F:beta-glucosidase activity"/>
    <property type="evidence" value="ECO:0007669"/>
    <property type="project" value="UniProtKB-ARBA"/>
</dbReference>
<dbReference type="Gene3D" id="3.20.20.300">
    <property type="entry name" value="Glycoside hydrolase, family 3, N-terminal domain"/>
    <property type="match status" value="1"/>
</dbReference>
<dbReference type="RefSeq" id="WP_184479930.1">
    <property type="nucleotide sequence ID" value="NZ_JACHIV010000001.1"/>
</dbReference>
<evidence type="ECO:0000313" key="8">
    <source>
        <dbReference type="EMBL" id="MBB5070390.1"/>
    </source>
</evidence>
<gene>
    <name evidence="8" type="ORF">BJ969_003478</name>
</gene>
<evidence type="ECO:0000313" key="9">
    <source>
        <dbReference type="Proteomes" id="UP000580474"/>
    </source>
</evidence>
<comment type="similarity">
    <text evidence="1 6">Belongs to the glycosyl hydrolase 3 family.</text>
</comment>
<dbReference type="InterPro" id="IPR013783">
    <property type="entry name" value="Ig-like_fold"/>
</dbReference>
<dbReference type="PANTHER" id="PTHR42715">
    <property type="entry name" value="BETA-GLUCOSIDASE"/>
    <property type="match status" value="1"/>
</dbReference>
<keyword evidence="2 6" id="KW-0378">Hydrolase</keyword>
<proteinExistence type="inferred from homology"/>
<keyword evidence="6 8" id="KW-0326">Glycosidase</keyword>
<dbReference type="PROSITE" id="PS00775">
    <property type="entry name" value="GLYCOSYL_HYDROL_F3"/>
    <property type="match status" value="1"/>
</dbReference>
<dbReference type="Gene3D" id="2.60.40.10">
    <property type="entry name" value="Immunoglobulins"/>
    <property type="match status" value="1"/>
</dbReference>
<dbReference type="PRINTS" id="PR00133">
    <property type="entry name" value="GLHYDRLASE3"/>
</dbReference>
<accession>A0A840NEN9</accession>
<evidence type="ECO:0000256" key="1">
    <source>
        <dbReference type="ARBA" id="ARBA00005336"/>
    </source>
</evidence>
<dbReference type="InterPro" id="IPR019800">
    <property type="entry name" value="Glyco_hydro_3_AS"/>
</dbReference>
<dbReference type="InterPro" id="IPR026891">
    <property type="entry name" value="Fn3-like"/>
</dbReference>
<name>A0A840NEN9_9PSEU</name>
<feature type="domain" description="Fibronectin type III-like" evidence="7">
    <location>
        <begin position="596"/>
        <end position="666"/>
    </location>
</feature>
<dbReference type="SUPFAM" id="SSF52279">
    <property type="entry name" value="Beta-D-glucan exohydrolase, C-terminal domain"/>
    <property type="match status" value="1"/>
</dbReference>
<keyword evidence="3" id="KW-0119">Carbohydrate metabolism</keyword>
<evidence type="ECO:0000256" key="4">
    <source>
        <dbReference type="ARBA" id="ARBA00058905"/>
    </source>
</evidence>
<dbReference type="Pfam" id="PF01915">
    <property type="entry name" value="Glyco_hydro_3_C"/>
    <property type="match status" value="1"/>
</dbReference>
<keyword evidence="9" id="KW-1185">Reference proteome</keyword>
<evidence type="ECO:0000256" key="6">
    <source>
        <dbReference type="RuleBase" id="RU361161"/>
    </source>
</evidence>
<dbReference type="Pfam" id="PF00933">
    <property type="entry name" value="Glyco_hydro_3"/>
    <property type="match status" value="1"/>
</dbReference>
<comment type="function">
    <text evidence="4">Catalyzes the hydrolysis of a non-reducing terminal alpha-L-arabinopyranosidic linkage in ginsenoside Rb2 (alpha-L-arabinopyranosyl-(1-&gt;6)-alpha-D-glucopyranosyl) to release alpha-D-glucopyranosyl (Rd). It is not able to hydrolyze alpha-L-arabinofuranosyl-(1-&gt;6)-alpha-D-glucopyranosyl (Rc).</text>
</comment>
<dbReference type="EMBL" id="JACHIV010000001">
    <property type="protein sequence ID" value="MBB5070390.1"/>
    <property type="molecule type" value="Genomic_DNA"/>
</dbReference>
<dbReference type="SMART" id="SM01217">
    <property type="entry name" value="Fn3_like"/>
    <property type="match status" value="1"/>
</dbReference>
<dbReference type="InterPro" id="IPR036881">
    <property type="entry name" value="Glyco_hydro_3_C_sf"/>
</dbReference>
<evidence type="ECO:0000256" key="5">
    <source>
        <dbReference type="ARBA" id="ARBA00074219"/>
    </source>
</evidence>
<reference evidence="8 9" key="1">
    <citation type="submission" date="2020-08" db="EMBL/GenBank/DDBJ databases">
        <title>Sequencing the genomes of 1000 actinobacteria strains.</title>
        <authorList>
            <person name="Klenk H.-P."/>
        </authorList>
    </citation>
    <scope>NUCLEOTIDE SEQUENCE [LARGE SCALE GENOMIC DNA]</scope>
    <source>
        <strain evidence="8 9">DSM 45582</strain>
    </source>
</reference>
<dbReference type="InterPro" id="IPR002772">
    <property type="entry name" value="Glyco_hydro_3_C"/>
</dbReference>